<dbReference type="InterPro" id="IPR036188">
    <property type="entry name" value="FAD/NAD-bd_sf"/>
</dbReference>
<keyword evidence="3" id="KW-0274">FAD</keyword>
<evidence type="ECO:0000256" key="6">
    <source>
        <dbReference type="SAM" id="Phobius"/>
    </source>
</evidence>
<dbReference type="InterPro" id="IPR020946">
    <property type="entry name" value="Flavin_mOase-like"/>
</dbReference>
<comment type="caution">
    <text evidence="7">The sequence shown here is derived from an EMBL/GenBank/DDBJ whole genome shotgun (WGS) entry which is preliminary data.</text>
</comment>
<evidence type="ECO:0000256" key="4">
    <source>
        <dbReference type="ARBA" id="ARBA00022857"/>
    </source>
</evidence>
<proteinExistence type="inferred from homology"/>
<dbReference type="Gene3D" id="3.50.50.60">
    <property type="entry name" value="FAD/NAD(P)-binding domain"/>
    <property type="match status" value="1"/>
</dbReference>
<dbReference type="Proteomes" id="UP001222325">
    <property type="component" value="Unassembled WGS sequence"/>
</dbReference>
<evidence type="ECO:0000256" key="5">
    <source>
        <dbReference type="ARBA" id="ARBA00023002"/>
    </source>
</evidence>
<dbReference type="AlphaFoldDB" id="A0AAD6U4F5"/>
<keyword evidence="2" id="KW-0285">Flavoprotein</keyword>
<dbReference type="PROSITE" id="PS51257">
    <property type="entry name" value="PROKAR_LIPOPROTEIN"/>
    <property type="match status" value="1"/>
</dbReference>
<evidence type="ECO:0000313" key="8">
    <source>
        <dbReference type="Proteomes" id="UP001222325"/>
    </source>
</evidence>
<keyword evidence="4" id="KW-0521">NADP</keyword>
<dbReference type="EMBL" id="JARJCN010000022">
    <property type="protein sequence ID" value="KAJ7090309.1"/>
    <property type="molecule type" value="Genomic_DNA"/>
</dbReference>
<keyword evidence="8" id="KW-1185">Reference proteome</keyword>
<dbReference type="PIRSF" id="PIRSF000332">
    <property type="entry name" value="FMO"/>
    <property type="match status" value="1"/>
</dbReference>
<organism evidence="7 8">
    <name type="scientific">Mycena belliarum</name>
    <dbReference type="NCBI Taxonomy" id="1033014"/>
    <lineage>
        <taxon>Eukaryota</taxon>
        <taxon>Fungi</taxon>
        <taxon>Dikarya</taxon>
        <taxon>Basidiomycota</taxon>
        <taxon>Agaricomycotina</taxon>
        <taxon>Agaricomycetes</taxon>
        <taxon>Agaricomycetidae</taxon>
        <taxon>Agaricales</taxon>
        <taxon>Marasmiineae</taxon>
        <taxon>Mycenaceae</taxon>
        <taxon>Mycena</taxon>
    </lineage>
</organism>
<dbReference type="SUPFAM" id="SSF51905">
    <property type="entry name" value="FAD/NAD(P)-binding domain"/>
    <property type="match status" value="2"/>
</dbReference>
<keyword evidence="6" id="KW-0472">Membrane</keyword>
<keyword evidence="5" id="KW-0560">Oxidoreductase</keyword>
<dbReference type="GO" id="GO:0004499">
    <property type="term" value="F:N,N-dimethylaniline monooxygenase activity"/>
    <property type="evidence" value="ECO:0007669"/>
    <property type="project" value="InterPro"/>
</dbReference>
<dbReference type="GO" id="GO:0050661">
    <property type="term" value="F:NADP binding"/>
    <property type="evidence" value="ECO:0007669"/>
    <property type="project" value="InterPro"/>
</dbReference>
<comment type="similarity">
    <text evidence="1">Belongs to the FMO family.</text>
</comment>
<accession>A0AAD6U4F5</accession>
<feature type="transmembrane region" description="Helical" evidence="6">
    <location>
        <begin position="566"/>
        <end position="590"/>
    </location>
</feature>
<evidence type="ECO:0000256" key="3">
    <source>
        <dbReference type="ARBA" id="ARBA00022827"/>
    </source>
</evidence>
<reference evidence="7" key="1">
    <citation type="submission" date="2023-03" db="EMBL/GenBank/DDBJ databases">
        <title>Massive genome expansion in bonnet fungi (Mycena s.s.) driven by repeated elements and novel gene families across ecological guilds.</title>
        <authorList>
            <consortium name="Lawrence Berkeley National Laboratory"/>
            <person name="Harder C.B."/>
            <person name="Miyauchi S."/>
            <person name="Viragh M."/>
            <person name="Kuo A."/>
            <person name="Thoen E."/>
            <person name="Andreopoulos B."/>
            <person name="Lu D."/>
            <person name="Skrede I."/>
            <person name="Drula E."/>
            <person name="Henrissat B."/>
            <person name="Morin E."/>
            <person name="Kohler A."/>
            <person name="Barry K."/>
            <person name="LaButti K."/>
            <person name="Morin E."/>
            <person name="Salamov A."/>
            <person name="Lipzen A."/>
            <person name="Mereny Z."/>
            <person name="Hegedus B."/>
            <person name="Baldrian P."/>
            <person name="Stursova M."/>
            <person name="Weitz H."/>
            <person name="Taylor A."/>
            <person name="Grigoriev I.V."/>
            <person name="Nagy L.G."/>
            <person name="Martin F."/>
            <person name="Kauserud H."/>
        </authorList>
    </citation>
    <scope>NUCLEOTIDE SEQUENCE</scope>
    <source>
        <strain evidence="7">CBHHK173m</strain>
    </source>
</reference>
<keyword evidence="6" id="KW-1133">Transmembrane helix</keyword>
<evidence type="ECO:0000256" key="2">
    <source>
        <dbReference type="ARBA" id="ARBA00022630"/>
    </source>
</evidence>
<name>A0AAD6U4F5_9AGAR</name>
<evidence type="ECO:0000256" key="1">
    <source>
        <dbReference type="ARBA" id="ARBA00009183"/>
    </source>
</evidence>
<evidence type="ECO:0000313" key="7">
    <source>
        <dbReference type="EMBL" id="KAJ7090309.1"/>
    </source>
</evidence>
<dbReference type="GO" id="GO:0050660">
    <property type="term" value="F:flavin adenine dinucleotide binding"/>
    <property type="evidence" value="ECO:0007669"/>
    <property type="project" value="InterPro"/>
</dbReference>
<dbReference type="InterPro" id="IPR050346">
    <property type="entry name" value="FMO-like"/>
</dbReference>
<dbReference type="InterPro" id="IPR000960">
    <property type="entry name" value="Flavin_mOase"/>
</dbReference>
<dbReference type="PRINTS" id="PR00370">
    <property type="entry name" value="FMOXYGENASE"/>
</dbReference>
<keyword evidence="6" id="KW-0812">Transmembrane</keyword>
<protein>
    <recommendedName>
        <fullName evidence="9">Flavin-containing monooxygenase</fullName>
    </recommendedName>
</protein>
<evidence type="ECO:0008006" key="9">
    <source>
        <dbReference type="Google" id="ProtNLM"/>
    </source>
</evidence>
<dbReference type="PANTHER" id="PTHR23023">
    <property type="entry name" value="DIMETHYLANILINE MONOOXYGENASE"/>
    <property type="match status" value="1"/>
</dbReference>
<sequence length="598" mass="66792">MARALVVVVGAGPSGLVACKSLLEYASPDFPFDPIVLEQEADIGGTFKFRSYENATLVSSKQLTSFSDFRLPFEHPDHLSLEQYVNYLRAYCRHFNIEHRIRLESKVVNVARNPSGGHIVSYVTKTHSGEWSPRPHIIEAAYVALCTGLHVIPAIPEIPGIEHVLEPQNHEPGTLPAVYHSMEYKSRAQLAGRRVMILGTGETGMDLAYEAAKAGAKEVVLCSRAGFLSFPKALNDFEIFGLKYKSDKAAVPIDSLITNLGETAYVHPWIAATRVRWFVSDFVIKRLLWFLTGTQAGCNQWVGELEPERLGRAYVFLNKSHKAMPYLNRPFKSRPTILEYMSRYIDPPEDMPPQTDFIVDLAPFPTHFLPNGRAVFPLSKRKDAVRMQKRDVRPELVIFATGYRQEFSFLDKAGGYATPGEANVRNVVKSGDETVAFIGFVRPGVGAIPPISEMQMFFWISLLKGQIKTPLPPPHYHLLVKDTARIKYGVDHSAYMSTLAKDVGAAPGLWELWREHGMHVVVCYSFGAAFTTFYRLLGPYRSPSAPATVKKELWDTITRRGLLGNFIMGLVPMVFYLALNGIALCLELVLTLGGTVRL</sequence>
<dbReference type="Pfam" id="PF00743">
    <property type="entry name" value="FMO-like"/>
    <property type="match status" value="2"/>
</dbReference>
<gene>
    <name evidence="7" type="ORF">B0H15DRAFT_838066</name>
</gene>